<organism evidence="2 3">
    <name type="scientific">Candidozyma pseudohaemuli</name>
    <dbReference type="NCBI Taxonomy" id="418784"/>
    <lineage>
        <taxon>Eukaryota</taxon>
        <taxon>Fungi</taxon>
        <taxon>Dikarya</taxon>
        <taxon>Ascomycota</taxon>
        <taxon>Saccharomycotina</taxon>
        <taxon>Pichiomycetes</taxon>
        <taxon>Metschnikowiaceae</taxon>
        <taxon>Candidozyma</taxon>
    </lineage>
</organism>
<feature type="region of interest" description="Disordered" evidence="1">
    <location>
        <begin position="606"/>
        <end position="626"/>
    </location>
</feature>
<protein>
    <submittedName>
        <fullName evidence="2">Uncharacterized protein</fullName>
    </submittedName>
</protein>
<dbReference type="GO" id="GO:0000372">
    <property type="term" value="P:Group I intron splicing"/>
    <property type="evidence" value="ECO:0007669"/>
    <property type="project" value="InterPro"/>
</dbReference>
<feature type="compositionally biased region" description="Polar residues" evidence="1">
    <location>
        <begin position="606"/>
        <end position="620"/>
    </location>
</feature>
<dbReference type="GeneID" id="36564297"/>
<keyword evidence="3" id="KW-1185">Reference proteome</keyword>
<dbReference type="InterPro" id="IPR025694">
    <property type="entry name" value="MNE1"/>
</dbReference>
<comment type="caution">
    <text evidence="2">The sequence shown here is derived from an EMBL/GenBank/DDBJ whole genome shotgun (WGS) entry which is preliminary data.</text>
</comment>
<evidence type="ECO:0000313" key="3">
    <source>
        <dbReference type="Proteomes" id="UP000241107"/>
    </source>
</evidence>
<name>A0A2P7YZ37_9ASCO</name>
<sequence>MVKHTPRPYLRQLAKAIGNQKVKSLPYLFPYTKELSIADAKRFSDIYARKVRTKSLPSESLDIEEALFFHAVAKRTDHLIDTARLLRDSIEHRLKITPQMYLMMLQGIERSKNKDLTSTAVSLYIELHNGRFIMTSEDRNLAASLLLDIFKGCKNITDLLQLKIAYENHMTNSVTDKTLEIRYIGTFIEAFLNSGQYTRAVELFENGFADLATAQFSTNQVLDYLPTKQILLAMSQHGDVEKLTRWLEVVVEANRSLLDYDTWSEFLSLGLSQNHYGLVKLIYSRLIMLELEDVSLDEVMFSNKLEELENKSGVLSSLSEKTLTEILHTLASNGDVNSTLSLIEWHYVHKKLKGEKALTKDLCLDIILSYCYHKDDTPSLENLSIQNVLTTINNFTSKLDAEFVLSYRDICDAMSYRFVRYNVIDSNVETADIRARASFNKAQEFEEDDESKPRKIQNNNVYNSRQGNILKNSEILDGFVRSIVNYIIEEKFTIKTLRIFINCVLHHIMKYQNATGMIVALLAMHQIHPKMASEWLDNELFDIITRTISKSPAAKLVSFEMYRFMKSKSLDISPSHYRDFIASASKGPDNELLQLYLHESLVSPIATQKSQNSPNQTVPTAYNEEEKVERKRYYDIDKRDSG</sequence>
<dbReference type="Proteomes" id="UP000241107">
    <property type="component" value="Unassembled WGS sequence"/>
</dbReference>
<dbReference type="Pfam" id="PF13762">
    <property type="entry name" value="MNE1"/>
    <property type="match status" value="1"/>
</dbReference>
<accession>A0A2P7YZ37</accession>
<dbReference type="EMBL" id="PYFQ01000001">
    <property type="protein sequence ID" value="PSK41229.1"/>
    <property type="molecule type" value="Genomic_DNA"/>
</dbReference>
<dbReference type="RefSeq" id="XP_024715928.1">
    <property type="nucleotide sequence ID" value="XM_024856329.1"/>
</dbReference>
<dbReference type="GO" id="GO:1990904">
    <property type="term" value="C:ribonucleoprotein complex"/>
    <property type="evidence" value="ECO:0007669"/>
    <property type="project" value="InterPro"/>
</dbReference>
<dbReference type="AlphaFoldDB" id="A0A2P7YZ37"/>
<proteinExistence type="predicted"/>
<evidence type="ECO:0000256" key="1">
    <source>
        <dbReference type="SAM" id="MobiDB-lite"/>
    </source>
</evidence>
<dbReference type="VEuPathDB" id="FungiDB:C7M61_000905"/>
<gene>
    <name evidence="2" type="ORF">C7M61_000905</name>
</gene>
<reference evidence="2 3" key="1">
    <citation type="submission" date="2018-03" db="EMBL/GenBank/DDBJ databases">
        <title>Candida pseudohaemulonii genome assembly and annotation.</title>
        <authorList>
            <person name="Munoz J.F."/>
            <person name="Gade L.G."/>
            <person name="Chow N.A."/>
            <person name="Litvintseva A.P."/>
            <person name="Loparev V.N."/>
            <person name="Cuomo C.A."/>
        </authorList>
    </citation>
    <scope>NUCLEOTIDE SEQUENCE [LARGE SCALE GENOMIC DNA]</scope>
    <source>
        <strain evidence="2 3">B12108</strain>
    </source>
</reference>
<evidence type="ECO:0000313" key="2">
    <source>
        <dbReference type="EMBL" id="PSK41229.1"/>
    </source>
</evidence>
<dbReference type="OrthoDB" id="4083723at2759"/>